<evidence type="ECO:0000313" key="2">
    <source>
        <dbReference type="EMBL" id="GAA0513081.1"/>
    </source>
</evidence>
<comment type="caution">
    <text evidence="2">The sequence shown here is derived from an EMBL/GenBank/DDBJ whole genome shotgun (WGS) entry which is preliminary data.</text>
</comment>
<evidence type="ECO:0000256" key="1">
    <source>
        <dbReference type="SAM" id="MobiDB-lite"/>
    </source>
</evidence>
<keyword evidence="3" id="KW-1185">Reference proteome</keyword>
<name>A0ABP3M4A0_9DEIO</name>
<protein>
    <recommendedName>
        <fullName evidence="4">Transposase</fullName>
    </recommendedName>
</protein>
<evidence type="ECO:0000313" key="3">
    <source>
        <dbReference type="Proteomes" id="UP001500191"/>
    </source>
</evidence>
<feature type="region of interest" description="Disordered" evidence="1">
    <location>
        <begin position="35"/>
        <end position="79"/>
    </location>
</feature>
<dbReference type="EMBL" id="BAAADB010000019">
    <property type="protein sequence ID" value="GAA0513081.1"/>
    <property type="molecule type" value="Genomic_DNA"/>
</dbReference>
<evidence type="ECO:0008006" key="4">
    <source>
        <dbReference type="Google" id="ProtNLM"/>
    </source>
</evidence>
<dbReference type="Proteomes" id="UP001500191">
    <property type="component" value="Unassembled WGS sequence"/>
</dbReference>
<gene>
    <name evidence="2" type="ORF">GCM10008937_20980</name>
</gene>
<accession>A0ABP3M4A0</accession>
<reference evidence="3" key="1">
    <citation type="journal article" date="2019" name="Int. J. Syst. Evol. Microbiol.">
        <title>The Global Catalogue of Microorganisms (GCM) 10K type strain sequencing project: providing services to taxonomists for standard genome sequencing and annotation.</title>
        <authorList>
            <consortium name="The Broad Institute Genomics Platform"/>
            <consortium name="The Broad Institute Genome Sequencing Center for Infectious Disease"/>
            <person name="Wu L."/>
            <person name="Ma J."/>
        </authorList>
    </citation>
    <scope>NUCLEOTIDE SEQUENCE [LARGE SCALE GENOMIC DNA]</scope>
    <source>
        <strain evidence="3">JCM 14368</strain>
    </source>
</reference>
<proteinExistence type="predicted"/>
<sequence>MIANIVIPPAARPGIAAPDGLDLVAHPHKRVTKQALYHSTGRIGRHENTPGRPELRRRKAGSQAGHTGNPARVARPGGV</sequence>
<organism evidence="2 3">
    <name type="scientific">Deinococcus depolymerans</name>
    <dbReference type="NCBI Taxonomy" id="392408"/>
    <lineage>
        <taxon>Bacteria</taxon>
        <taxon>Thermotogati</taxon>
        <taxon>Deinococcota</taxon>
        <taxon>Deinococci</taxon>
        <taxon>Deinococcales</taxon>
        <taxon>Deinococcaceae</taxon>
        <taxon>Deinococcus</taxon>
    </lineage>
</organism>